<reference evidence="2 3" key="1">
    <citation type="journal article" date="2017" name="Nature">
        <title>The Apostasia genome and the evolution of orchids.</title>
        <authorList>
            <person name="Zhang G.Q."/>
            <person name="Liu K.W."/>
            <person name="Li Z."/>
            <person name="Lohaus R."/>
            <person name="Hsiao Y.Y."/>
            <person name="Niu S.C."/>
            <person name="Wang J.Y."/>
            <person name="Lin Y.C."/>
            <person name="Xu Q."/>
            <person name="Chen L.J."/>
            <person name="Yoshida K."/>
            <person name="Fujiwara S."/>
            <person name="Wang Z.W."/>
            <person name="Zhang Y.Q."/>
            <person name="Mitsuda N."/>
            <person name="Wang M."/>
            <person name="Liu G.H."/>
            <person name="Pecoraro L."/>
            <person name="Huang H.X."/>
            <person name="Xiao X.J."/>
            <person name="Lin M."/>
            <person name="Wu X.Y."/>
            <person name="Wu W.L."/>
            <person name="Chen Y.Y."/>
            <person name="Chang S.B."/>
            <person name="Sakamoto S."/>
            <person name="Ohme-Takagi M."/>
            <person name="Yagi M."/>
            <person name="Zeng S.J."/>
            <person name="Shen C.Y."/>
            <person name="Yeh C.M."/>
            <person name="Luo Y.B."/>
            <person name="Tsai W.C."/>
            <person name="Van de Peer Y."/>
            <person name="Liu Z.J."/>
        </authorList>
    </citation>
    <scope>NUCLEOTIDE SEQUENCE [LARGE SCALE GENOMIC DNA]</scope>
    <source>
        <strain evidence="3">cv. Shenzhen</strain>
        <tissue evidence="2">Stem</tissue>
    </source>
</reference>
<accession>A0A2I0A6P2</accession>
<keyword evidence="3" id="KW-1185">Reference proteome</keyword>
<evidence type="ECO:0000259" key="1">
    <source>
        <dbReference type="Pfam" id="PF25428"/>
    </source>
</evidence>
<dbReference type="STRING" id="1088818.A0A2I0A6P2"/>
<feature type="domain" description="DUF7894" evidence="1">
    <location>
        <begin position="25"/>
        <end position="263"/>
    </location>
</feature>
<proteinExistence type="predicted"/>
<dbReference type="OrthoDB" id="1927925at2759"/>
<dbReference type="EMBL" id="KZ452014">
    <property type="protein sequence ID" value="PKA51204.1"/>
    <property type="molecule type" value="Genomic_DNA"/>
</dbReference>
<dbReference type="Proteomes" id="UP000236161">
    <property type="component" value="Unassembled WGS sequence"/>
</dbReference>
<sequence>MRAHRWEHRELHCALTEEPIEREDMRVAPKVIFLLRDESGYGPALAEEFLPNPSSNHTRSESSFELSLEKYGITDCKASCDAIQFIDVDGSPQVTILLVPNYEPPIAACAVNEILSWTTSESFCVQPTIIVPYITKSLKNDQELINSTTSEKQTTLYAAVIGSRNDLTGAVCAGTMSSPPTFRLYCETLACLLQMVRVLKLTTVFLIASASGKGTLTSELEMLKQLGSFIAGHLNLSFSKDKLQLKEKERSAAAQEPWRDLYG</sequence>
<evidence type="ECO:0000313" key="3">
    <source>
        <dbReference type="Proteomes" id="UP000236161"/>
    </source>
</evidence>
<gene>
    <name evidence="2" type="ORF">AXF42_Ash010644</name>
</gene>
<organism evidence="2 3">
    <name type="scientific">Apostasia shenzhenica</name>
    <dbReference type="NCBI Taxonomy" id="1088818"/>
    <lineage>
        <taxon>Eukaryota</taxon>
        <taxon>Viridiplantae</taxon>
        <taxon>Streptophyta</taxon>
        <taxon>Embryophyta</taxon>
        <taxon>Tracheophyta</taxon>
        <taxon>Spermatophyta</taxon>
        <taxon>Magnoliopsida</taxon>
        <taxon>Liliopsida</taxon>
        <taxon>Asparagales</taxon>
        <taxon>Orchidaceae</taxon>
        <taxon>Apostasioideae</taxon>
        <taxon>Apostasia</taxon>
    </lineage>
</organism>
<name>A0A2I0A6P2_9ASPA</name>
<dbReference type="AlphaFoldDB" id="A0A2I0A6P2"/>
<dbReference type="Pfam" id="PF25428">
    <property type="entry name" value="DUF7894"/>
    <property type="match status" value="1"/>
</dbReference>
<protein>
    <recommendedName>
        <fullName evidence="1">DUF7894 domain-containing protein</fullName>
    </recommendedName>
</protein>
<dbReference type="PANTHER" id="PTHR37221">
    <property type="entry name" value="OS02G0582400 PROTEIN"/>
    <property type="match status" value="1"/>
</dbReference>
<dbReference type="InterPro" id="IPR057216">
    <property type="entry name" value="DUF7894"/>
</dbReference>
<evidence type="ECO:0000313" key="2">
    <source>
        <dbReference type="EMBL" id="PKA51204.1"/>
    </source>
</evidence>
<dbReference type="PANTHER" id="PTHR37221:SF1">
    <property type="entry name" value="OS02G0582400 PROTEIN"/>
    <property type="match status" value="1"/>
</dbReference>